<dbReference type="CDD" id="cd03261">
    <property type="entry name" value="ABC_Org_Solvent_Resistant"/>
    <property type="match status" value="1"/>
</dbReference>
<protein>
    <submittedName>
        <fullName evidence="5">ATP-binding cassette domain-containing protein</fullName>
    </submittedName>
</protein>
<keyword evidence="2" id="KW-0547">Nucleotide-binding</keyword>
<dbReference type="PROSITE" id="PS50893">
    <property type="entry name" value="ABC_TRANSPORTER_2"/>
    <property type="match status" value="1"/>
</dbReference>
<proteinExistence type="predicted"/>
<dbReference type="InterPro" id="IPR003593">
    <property type="entry name" value="AAA+_ATPase"/>
</dbReference>
<dbReference type="GO" id="GO:0005524">
    <property type="term" value="F:ATP binding"/>
    <property type="evidence" value="ECO:0007669"/>
    <property type="project" value="UniProtKB-KW"/>
</dbReference>
<keyword evidence="3 5" id="KW-0067">ATP-binding</keyword>
<dbReference type="InterPro" id="IPR017871">
    <property type="entry name" value="ABC_transporter-like_CS"/>
</dbReference>
<dbReference type="Pfam" id="PF00005">
    <property type="entry name" value="ABC_tran"/>
    <property type="match status" value="1"/>
</dbReference>
<evidence type="ECO:0000256" key="1">
    <source>
        <dbReference type="ARBA" id="ARBA00022448"/>
    </source>
</evidence>
<organism evidence="5 6">
    <name type="scientific">Sulfurimonas diazotrophicus</name>
    <dbReference type="NCBI Taxonomy" id="3131939"/>
    <lineage>
        <taxon>Bacteria</taxon>
        <taxon>Pseudomonadati</taxon>
        <taxon>Campylobacterota</taxon>
        <taxon>Epsilonproteobacteria</taxon>
        <taxon>Campylobacterales</taxon>
        <taxon>Sulfurimonadaceae</taxon>
        <taxon>Sulfurimonas</taxon>
    </lineage>
</organism>
<dbReference type="InterPro" id="IPR003439">
    <property type="entry name" value="ABC_transporter-like_ATP-bd"/>
</dbReference>
<evidence type="ECO:0000256" key="3">
    <source>
        <dbReference type="ARBA" id="ARBA00022840"/>
    </source>
</evidence>
<dbReference type="PROSITE" id="PS00211">
    <property type="entry name" value="ABC_TRANSPORTER_1"/>
    <property type="match status" value="1"/>
</dbReference>
<dbReference type="RefSeq" id="WP_345972353.1">
    <property type="nucleotide sequence ID" value="NZ_CP147920.1"/>
</dbReference>
<reference evidence="5 6" key="1">
    <citation type="submission" date="2024-03" db="EMBL/GenBank/DDBJ databases">
        <title>Sulfurimonas sp. HSL3-1.</title>
        <authorList>
            <person name="Wang S."/>
        </authorList>
    </citation>
    <scope>NUCLEOTIDE SEQUENCE [LARGE SCALE GENOMIC DNA]</scope>
    <source>
        <strain evidence="5 6">HSL3-1</strain>
    </source>
</reference>
<dbReference type="SMART" id="SM00382">
    <property type="entry name" value="AAA"/>
    <property type="match status" value="1"/>
</dbReference>
<gene>
    <name evidence="5" type="ORF">WCY31_10595</name>
</gene>
<dbReference type="PANTHER" id="PTHR43023:SF3">
    <property type="entry name" value="PROTEIN TRIGALACTOSYLDIACYLGLYCEROL 3, CHLOROPLASTIC"/>
    <property type="match status" value="1"/>
</dbReference>
<evidence type="ECO:0000313" key="5">
    <source>
        <dbReference type="EMBL" id="XAU14688.1"/>
    </source>
</evidence>
<dbReference type="SUPFAM" id="SSF52540">
    <property type="entry name" value="P-loop containing nucleoside triphosphate hydrolases"/>
    <property type="match status" value="1"/>
</dbReference>
<name>A0ABZ3H837_9BACT</name>
<dbReference type="InterPro" id="IPR027417">
    <property type="entry name" value="P-loop_NTPase"/>
</dbReference>
<keyword evidence="1" id="KW-0813">Transport</keyword>
<dbReference type="PANTHER" id="PTHR43023">
    <property type="entry name" value="PROTEIN TRIGALACTOSYLDIACYLGLYCEROL 3, CHLOROPLASTIC"/>
    <property type="match status" value="1"/>
</dbReference>
<evidence type="ECO:0000313" key="6">
    <source>
        <dbReference type="Proteomes" id="UP001447842"/>
    </source>
</evidence>
<dbReference type="Gene3D" id="3.40.50.300">
    <property type="entry name" value="P-loop containing nucleotide triphosphate hydrolases"/>
    <property type="match status" value="1"/>
</dbReference>
<accession>A0ABZ3H837</accession>
<evidence type="ECO:0000259" key="4">
    <source>
        <dbReference type="PROSITE" id="PS50893"/>
    </source>
</evidence>
<evidence type="ECO:0000256" key="2">
    <source>
        <dbReference type="ARBA" id="ARBA00022741"/>
    </source>
</evidence>
<dbReference type="Proteomes" id="UP001447842">
    <property type="component" value="Chromosome"/>
</dbReference>
<sequence>MAAVIEVNNVVTRFGERLVHDGVSLHVNAGEIYGFLGPSGCGKSTLMREIILLEPIQSGTIRLFGEPLDTLSFDAAQTLRRRWGVLFQSNALFTSLNVAENIAVMLKEYTALPAALIDEIVAFKLDIVGLTPNEGKLYPSQLSGGMKKKVALARALALDPPLLFLDEPTSGLDPVSAREFDALIMRLRDMLQLTVVMVTHDLASIETTLDRMAIIDERRIAAEGTLSEVKEVPSPFIRTFFGGDVS</sequence>
<keyword evidence="6" id="KW-1185">Reference proteome</keyword>
<feature type="domain" description="ABC transporter" evidence="4">
    <location>
        <begin position="5"/>
        <end position="242"/>
    </location>
</feature>
<dbReference type="EMBL" id="CP147920">
    <property type="protein sequence ID" value="XAU14688.1"/>
    <property type="molecule type" value="Genomic_DNA"/>
</dbReference>